<dbReference type="PANTHER" id="PTHR44006">
    <property type="entry name" value="U5 SMALL NUCLEAR RIBONUCLEOPROTEIN 40 KDA PROTEIN"/>
    <property type="match status" value="1"/>
</dbReference>
<organism evidence="6 7">
    <name type="scientific">Meyerozyma guilliermondii (strain ATCC 6260 / CBS 566 / DSM 6381 / JCM 1539 / NBRC 10279 / NRRL Y-324)</name>
    <name type="common">Yeast</name>
    <name type="synonym">Candida guilliermondii</name>
    <dbReference type="NCBI Taxonomy" id="294746"/>
    <lineage>
        <taxon>Eukaryota</taxon>
        <taxon>Fungi</taxon>
        <taxon>Dikarya</taxon>
        <taxon>Ascomycota</taxon>
        <taxon>Saccharomycotina</taxon>
        <taxon>Pichiomycetes</taxon>
        <taxon>Debaryomycetaceae</taxon>
        <taxon>Meyerozyma</taxon>
    </lineage>
</organism>
<keyword evidence="2" id="KW-0507">mRNA processing</keyword>
<feature type="repeat" description="WD" evidence="5">
    <location>
        <begin position="45"/>
        <end position="86"/>
    </location>
</feature>
<gene>
    <name evidence="6" type="ORF">PGUG_00570</name>
</gene>
<evidence type="ECO:0000256" key="1">
    <source>
        <dbReference type="ARBA" id="ARBA00022574"/>
    </source>
</evidence>
<evidence type="ECO:0000256" key="4">
    <source>
        <dbReference type="ARBA" id="ARBA00023187"/>
    </source>
</evidence>
<dbReference type="Gene3D" id="2.130.10.10">
    <property type="entry name" value="YVTN repeat-like/Quinoprotein amine dehydrogenase"/>
    <property type="match status" value="1"/>
</dbReference>
<dbReference type="GO" id="GO:0071013">
    <property type="term" value="C:catalytic step 2 spliceosome"/>
    <property type="evidence" value="ECO:0007669"/>
    <property type="project" value="TreeGrafter"/>
</dbReference>
<evidence type="ECO:0000256" key="5">
    <source>
        <dbReference type="PROSITE-ProRule" id="PRU00221"/>
    </source>
</evidence>
<dbReference type="KEGG" id="pgu:PGUG_00570"/>
<dbReference type="GO" id="GO:0003723">
    <property type="term" value="F:RNA binding"/>
    <property type="evidence" value="ECO:0007669"/>
    <property type="project" value="TreeGrafter"/>
</dbReference>
<dbReference type="AlphaFoldDB" id="A5DBB5"/>
<dbReference type="InterPro" id="IPR019775">
    <property type="entry name" value="WD40_repeat_CS"/>
</dbReference>
<dbReference type="GeneID" id="5128960"/>
<dbReference type="InterPro" id="IPR015943">
    <property type="entry name" value="WD40/YVTN_repeat-like_dom_sf"/>
</dbReference>
<evidence type="ECO:0000256" key="2">
    <source>
        <dbReference type="ARBA" id="ARBA00022664"/>
    </source>
</evidence>
<dbReference type="GO" id="GO:0008380">
    <property type="term" value="P:RNA splicing"/>
    <property type="evidence" value="ECO:0007669"/>
    <property type="project" value="UniProtKB-KW"/>
</dbReference>
<dbReference type="RefSeq" id="XP_001487193.2">
    <property type="nucleotide sequence ID" value="XM_001487143.1"/>
</dbReference>
<protein>
    <submittedName>
        <fullName evidence="6">Uncharacterized protein</fullName>
    </submittedName>
</protein>
<dbReference type="PROSITE" id="PS50082">
    <property type="entry name" value="WD_REPEATS_2"/>
    <property type="match status" value="4"/>
</dbReference>
<sequence length="343" mass="37832">MSSLTNYSRSMSVVKRQKVDDSLIVHDNKDVHRKGKVLYDNAVALEGHEGAVLTSRFNTSGTSLATGGMDKQILLWNLPTESEDQEYNYGVLKGHKGAVTRVQYQDTVLVSASADSTLGIWDCETGARIRKCTGHELVINDVSMRDETSFVSACDDGISHIWDVREKRPVGTIKSDFPILACTINSRRTSFYLAGIDPTIRCYDFRKLDTANWSVEGQVDSVSSLSINHDDSILVSRSLKGIVKTFNAKDFVPKGMSRANPFMYDGAPSGKENYLIRACFNPSSTLILSGSEDKTTTVWSYATRKMQNKYDGHNGTVIDVDHHPSLAVIASSSTDGTVILREI</sequence>
<keyword evidence="7" id="KW-1185">Reference proteome</keyword>
<dbReference type="InterPro" id="IPR001680">
    <property type="entry name" value="WD40_rpt"/>
</dbReference>
<name>A5DBB5_PICGU</name>
<dbReference type="PRINTS" id="PR00320">
    <property type="entry name" value="GPROTEINBRPT"/>
</dbReference>
<dbReference type="SUPFAM" id="SSF50978">
    <property type="entry name" value="WD40 repeat-like"/>
    <property type="match status" value="1"/>
</dbReference>
<dbReference type="PROSITE" id="PS00678">
    <property type="entry name" value="WD_REPEATS_1"/>
    <property type="match status" value="1"/>
</dbReference>
<dbReference type="OMA" id="ILYMLPG"/>
<dbReference type="SMART" id="SM00320">
    <property type="entry name" value="WD40"/>
    <property type="match status" value="7"/>
</dbReference>
<dbReference type="InterPro" id="IPR052234">
    <property type="entry name" value="U5_snRNP_Component"/>
</dbReference>
<dbReference type="EMBL" id="CH408155">
    <property type="protein sequence ID" value="EDK36472.2"/>
    <property type="molecule type" value="Genomic_DNA"/>
</dbReference>
<evidence type="ECO:0000313" key="7">
    <source>
        <dbReference type="Proteomes" id="UP000001997"/>
    </source>
</evidence>
<dbReference type="OrthoDB" id="1068471at2759"/>
<feature type="repeat" description="WD" evidence="5">
    <location>
        <begin position="310"/>
        <end position="343"/>
    </location>
</feature>
<dbReference type="InterPro" id="IPR036322">
    <property type="entry name" value="WD40_repeat_dom_sf"/>
</dbReference>
<keyword evidence="4" id="KW-0508">mRNA splicing</keyword>
<accession>A5DBB5</accession>
<dbReference type="Proteomes" id="UP000001997">
    <property type="component" value="Unassembled WGS sequence"/>
</dbReference>
<feature type="repeat" description="WD" evidence="5">
    <location>
        <begin position="92"/>
        <end position="131"/>
    </location>
</feature>
<keyword evidence="3" id="KW-0677">Repeat</keyword>
<dbReference type="STRING" id="294746.A5DBB5"/>
<feature type="repeat" description="WD" evidence="5">
    <location>
        <begin position="268"/>
        <end position="309"/>
    </location>
</feature>
<dbReference type="HOGENOM" id="CLU_000288_57_2_1"/>
<dbReference type="InterPro" id="IPR020472">
    <property type="entry name" value="WD40_PAC1"/>
</dbReference>
<evidence type="ECO:0000256" key="3">
    <source>
        <dbReference type="ARBA" id="ARBA00022737"/>
    </source>
</evidence>
<evidence type="ECO:0000313" key="6">
    <source>
        <dbReference type="EMBL" id="EDK36472.2"/>
    </source>
</evidence>
<dbReference type="eggNOG" id="KOG0265">
    <property type="taxonomic scope" value="Eukaryota"/>
</dbReference>
<dbReference type="PROSITE" id="PS50294">
    <property type="entry name" value="WD_REPEATS_REGION"/>
    <property type="match status" value="3"/>
</dbReference>
<dbReference type="InParanoid" id="A5DBB5"/>
<keyword evidence="1 5" id="KW-0853">WD repeat</keyword>
<dbReference type="Pfam" id="PF00400">
    <property type="entry name" value="WD40"/>
    <property type="match status" value="5"/>
</dbReference>
<dbReference type="VEuPathDB" id="FungiDB:PGUG_00570"/>
<dbReference type="GO" id="GO:0006397">
    <property type="term" value="P:mRNA processing"/>
    <property type="evidence" value="ECO:0007669"/>
    <property type="project" value="UniProtKB-KW"/>
</dbReference>
<reference evidence="6 7" key="1">
    <citation type="journal article" date="2009" name="Nature">
        <title>Evolution of pathogenicity and sexual reproduction in eight Candida genomes.</title>
        <authorList>
            <person name="Butler G."/>
            <person name="Rasmussen M.D."/>
            <person name="Lin M.F."/>
            <person name="Santos M.A."/>
            <person name="Sakthikumar S."/>
            <person name="Munro C.A."/>
            <person name="Rheinbay E."/>
            <person name="Grabherr M."/>
            <person name="Forche A."/>
            <person name="Reedy J.L."/>
            <person name="Agrafioti I."/>
            <person name="Arnaud M.B."/>
            <person name="Bates S."/>
            <person name="Brown A.J."/>
            <person name="Brunke S."/>
            <person name="Costanzo M.C."/>
            <person name="Fitzpatrick D.A."/>
            <person name="de Groot P.W."/>
            <person name="Harris D."/>
            <person name="Hoyer L.L."/>
            <person name="Hube B."/>
            <person name="Klis F.M."/>
            <person name="Kodira C."/>
            <person name="Lennard N."/>
            <person name="Logue M.E."/>
            <person name="Martin R."/>
            <person name="Neiman A.M."/>
            <person name="Nikolaou E."/>
            <person name="Quail M.A."/>
            <person name="Quinn J."/>
            <person name="Santos M.C."/>
            <person name="Schmitzberger F.F."/>
            <person name="Sherlock G."/>
            <person name="Shah P."/>
            <person name="Silverstein K.A."/>
            <person name="Skrzypek M.S."/>
            <person name="Soll D."/>
            <person name="Staggs R."/>
            <person name="Stansfield I."/>
            <person name="Stumpf M.P."/>
            <person name="Sudbery P.E."/>
            <person name="Srikantha T."/>
            <person name="Zeng Q."/>
            <person name="Berman J."/>
            <person name="Berriman M."/>
            <person name="Heitman J."/>
            <person name="Gow N.A."/>
            <person name="Lorenz M.C."/>
            <person name="Birren B.W."/>
            <person name="Kellis M."/>
            <person name="Cuomo C.A."/>
        </authorList>
    </citation>
    <scope>NUCLEOTIDE SEQUENCE [LARGE SCALE GENOMIC DNA]</scope>
    <source>
        <strain evidence="7">ATCC 6260 / CBS 566 / DSM 6381 / JCM 1539 / NBRC 10279 / NRRL Y-324</strain>
    </source>
</reference>
<dbReference type="PANTHER" id="PTHR44006:SF1">
    <property type="entry name" value="U5 SMALL NUCLEAR RIBONUCLEOPROTEIN 40 KDA PROTEIN"/>
    <property type="match status" value="1"/>
</dbReference>
<proteinExistence type="predicted"/>